<evidence type="ECO:0000313" key="4">
    <source>
        <dbReference type="Proteomes" id="UP000179642"/>
    </source>
</evidence>
<protein>
    <recommendedName>
        <fullName evidence="5">Secreted protein</fullName>
    </recommendedName>
</protein>
<evidence type="ECO:0000313" key="3">
    <source>
        <dbReference type="EMBL" id="OIK01209.1"/>
    </source>
</evidence>
<name>A0A1S2Q4Z3_9ACTN</name>
<proteinExistence type="predicted"/>
<keyword evidence="2" id="KW-0732">Signal</keyword>
<dbReference type="Proteomes" id="UP000179642">
    <property type="component" value="Unassembled WGS sequence"/>
</dbReference>
<gene>
    <name evidence="3" type="ORF">BIV23_26070</name>
</gene>
<evidence type="ECO:0000256" key="2">
    <source>
        <dbReference type="SAM" id="SignalP"/>
    </source>
</evidence>
<accession>A0A1S2Q4Z3</accession>
<reference evidence="3 4" key="1">
    <citation type="submission" date="2016-10" db="EMBL/GenBank/DDBJ databases">
        <title>Genome sequence of Streptomyces sp. MUSC 1.</title>
        <authorList>
            <person name="Lee L.-H."/>
            <person name="Ser H.-L."/>
            <person name="Law J.W.-F."/>
        </authorList>
    </citation>
    <scope>NUCLEOTIDE SEQUENCE [LARGE SCALE GENOMIC DNA]</scope>
    <source>
        <strain evidence="3 4">MUSC 1</strain>
    </source>
</reference>
<keyword evidence="4" id="KW-1185">Reference proteome</keyword>
<feature type="region of interest" description="Disordered" evidence="1">
    <location>
        <begin position="39"/>
        <end position="82"/>
    </location>
</feature>
<dbReference type="AlphaFoldDB" id="A0A1S2Q4Z3"/>
<evidence type="ECO:0000256" key="1">
    <source>
        <dbReference type="SAM" id="MobiDB-lite"/>
    </source>
</evidence>
<feature type="chain" id="PRO_5010229796" description="Secreted protein" evidence="2">
    <location>
        <begin position="37"/>
        <end position="355"/>
    </location>
</feature>
<evidence type="ECO:0008006" key="5">
    <source>
        <dbReference type="Google" id="ProtNLM"/>
    </source>
</evidence>
<organism evidence="3 4">
    <name type="scientific">Streptomyces monashensis</name>
    <dbReference type="NCBI Taxonomy" id="1678012"/>
    <lineage>
        <taxon>Bacteria</taxon>
        <taxon>Bacillati</taxon>
        <taxon>Actinomycetota</taxon>
        <taxon>Actinomycetes</taxon>
        <taxon>Kitasatosporales</taxon>
        <taxon>Streptomycetaceae</taxon>
        <taxon>Streptomyces</taxon>
    </lineage>
</organism>
<feature type="signal peptide" evidence="2">
    <location>
        <begin position="1"/>
        <end position="36"/>
    </location>
</feature>
<feature type="compositionally biased region" description="Low complexity" evidence="1">
    <location>
        <begin position="64"/>
        <end position="78"/>
    </location>
</feature>
<comment type="caution">
    <text evidence="3">The sequence shown here is derived from an EMBL/GenBank/DDBJ whole genome shotgun (WGS) entry which is preliminary data.</text>
</comment>
<dbReference type="EMBL" id="MLYO01000045">
    <property type="protein sequence ID" value="OIK01209.1"/>
    <property type="molecule type" value="Genomic_DNA"/>
</dbReference>
<dbReference type="PROSITE" id="PS51257">
    <property type="entry name" value="PROKAR_LIPOPROTEIN"/>
    <property type="match status" value="1"/>
</dbReference>
<sequence length="355" mass="38231">MHSLTRDNSTTFARRWTVVACTALLGCVVFTPPAWAGFDPGGGSQGGTTATSKRDGHTIESRVSFSGSTRSAGDSSSSAVTPVGNWSPPACWYEPISAQQFSKEMEDGYNQVVNDPSQPDYAKEATGEYRDMYKNGKYKNYNLDKANEGNWWVSTQDPSRLNDPAAWECSDLPFWVKNGDTPPVKQAISPEILAELAYNRIKLPDTKVSLAPADVTKVNLPTWAWLDKATFKKVSVTASLNVPGLNIQATTTAEPVSLKLEPGTPDAETFPSSGECAFSSDHSIGQAYAKGMADQTPPCGIEYLRSSGNGTFPLKATITWAITWTGTGTPGGTLPDGTFGKEQDVKVQEIQSVNH</sequence>